<proteinExistence type="predicted"/>
<comment type="caution">
    <text evidence="7">The sequence shown here is derived from an EMBL/GenBank/DDBJ whole genome shotgun (WGS) entry which is preliminary data.</text>
</comment>
<dbReference type="CDD" id="cd08368">
    <property type="entry name" value="LIM"/>
    <property type="match status" value="1"/>
</dbReference>
<dbReference type="STRING" id="765915.A0A1Y2HTE7"/>
<evidence type="ECO:0000259" key="6">
    <source>
        <dbReference type="PROSITE" id="PS50023"/>
    </source>
</evidence>
<dbReference type="Proteomes" id="UP000193411">
    <property type="component" value="Unassembled WGS sequence"/>
</dbReference>
<keyword evidence="8" id="KW-1185">Reference proteome</keyword>
<dbReference type="Pfam" id="PF00412">
    <property type="entry name" value="LIM"/>
    <property type="match status" value="1"/>
</dbReference>
<dbReference type="InterPro" id="IPR001781">
    <property type="entry name" value="Znf_LIM"/>
</dbReference>
<evidence type="ECO:0000256" key="5">
    <source>
        <dbReference type="PROSITE-ProRule" id="PRU00125"/>
    </source>
</evidence>
<keyword evidence="4 5" id="KW-0440">LIM domain</keyword>
<evidence type="ECO:0000256" key="3">
    <source>
        <dbReference type="ARBA" id="ARBA00022833"/>
    </source>
</evidence>
<dbReference type="PANTHER" id="PTHR24205">
    <property type="entry name" value="FOUR AND A HALF LIM DOMAINS PROTEIN"/>
    <property type="match status" value="1"/>
</dbReference>
<evidence type="ECO:0000256" key="1">
    <source>
        <dbReference type="ARBA" id="ARBA00022723"/>
    </source>
</evidence>
<keyword evidence="2" id="KW-0677">Repeat</keyword>
<dbReference type="SMART" id="SM00132">
    <property type="entry name" value="LIM"/>
    <property type="match status" value="1"/>
</dbReference>
<dbReference type="EMBL" id="MCFL01000011">
    <property type="protein sequence ID" value="ORZ37870.1"/>
    <property type="molecule type" value="Genomic_DNA"/>
</dbReference>
<evidence type="ECO:0000256" key="2">
    <source>
        <dbReference type="ARBA" id="ARBA00022737"/>
    </source>
</evidence>
<dbReference type="SUPFAM" id="SSF48695">
    <property type="entry name" value="Multiheme cytochromes"/>
    <property type="match status" value="1"/>
</dbReference>
<dbReference type="GO" id="GO:0003712">
    <property type="term" value="F:transcription coregulator activity"/>
    <property type="evidence" value="ECO:0007669"/>
    <property type="project" value="TreeGrafter"/>
</dbReference>
<organism evidence="7 8">
    <name type="scientific">Catenaria anguillulae PL171</name>
    <dbReference type="NCBI Taxonomy" id="765915"/>
    <lineage>
        <taxon>Eukaryota</taxon>
        <taxon>Fungi</taxon>
        <taxon>Fungi incertae sedis</taxon>
        <taxon>Blastocladiomycota</taxon>
        <taxon>Blastocladiomycetes</taxon>
        <taxon>Blastocladiales</taxon>
        <taxon>Catenariaceae</taxon>
        <taxon>Catenaria</taxon>
    </lineage>
</organism>
<dbReference type="InterPro" id="IPR036280">
    <property type="entry name" value="Multihaem_cyt_sf"/>
</dbReference>
<accession>A0A1Y2HTE7</accession>
<gene>
    <name evidence="7" type="ORF">BCR44DRAFT_277786</name>
</gene>
<dbReference type="PANTHER" id="PTHR24205:SF16">
    <property type="entry name" value="GH01042P-RELATED"/>
    <property type="match status" value="1"/>
</dbReference>
<dbReference type="AlphaFoldDB" id="A0A1Y2HTE7"/>
<dbReference type="GO" id="GO:0005634">
    <property type="term" value="C:nucleus"/>
    <property type="evidence" value="ECO:0007669"/>
    <property type="project" value="TreeGrafter"/>
</dbReference>
<dbReference type="Gene3D" id="2.10.110.10">
    <property type="entry name" value="Cysteine Rich Protein"/>
    <property type="match status" value="1"/>
</dbReference>
<keyword evidence="3 5" id="KW-0862">Zinc</keyword>
<sequence length="175" mass="18154">MPDRSISSGFGAGPDTAANAARQELDYQTLRGGPPSNVGRLPLANTAKCATCHQPLGPGTHTLALGQEFHTHCFVCLSCRQPPGDQFVVRDGKPLCKPCYGNELKAKATATVGGGGSARTQVTIPGVMAGRPTCAKCKQPIFTAVVSLDGGEVRCTDCFVCDKVCRLSLCVCVGG</sequence>
<evidence type="ECO:0000256" key="4">
    <source>
        <dbReference type="ARBA" id="ARBA00023038"/>
    </source>
</evidence>
<feature type="domain" description="LIM zinc-binding" evidence="6">
    <location>
        <begin position="47"/>
        <end position="106"/>
    </location>
</feature>
<keyword evidence="1 5" id="KW-0479">Metal-binding</keyword>
<dbReference type="GO" id="GO:0046872">
    <property type="term" value="F:metal ion binding"/>
    <property type="evidence" value="ECO:0007669"/>
    <property type="project" value="UniProtKB-KW"/>
</dbReference>
<reference evidence="7 8" key="1">
    <citation type="submission" date="2016-07" db="EMBL/GenBank/DDBJ databases">
        <title>Pervasive Adenine N6-methylation of Active Genes in Fungi.</title>
        <authorList>
            <consortium name="DOE Joint Genome Institute"/>
            <person name="Mondo S.J."/>
            <person name="Dannebaum R.O."/>
            <person name="Kuo R.C."/>
            <person name="Labutti K."/>
            <person name="Haridas S."/>
            <person name="Kuo A."/>
            <person name="Salamov A."/>
            <person name="Ahrendt S.R."/>
            <person name="Lipzen A."/>
            <person name="Sullivan W."/>
            <person name="Andreopoulos W.B."/>
            <person name="Clum A."/>
            <person name="Lindquist E."/>
            <person name="Daum C."/>
            <person name="Ramamoorthy G.K."/>
            <person name="Gryganskyi A."/>
            <person name="Culley D."/>
            <person name="Magnuson J.K."/>
            <person name="James T.Y."/>
            <person name="O'Malley M.A."/>
            <person name="Stajich J.E."/>
            <person name="Spatafora J.W."/>
            <person name="Visel A."/>
            <person name="Grigoriev I.V."/>
        </authorList>
    </citation>
    <scope>NUCLEOTIDE SEQUENCE [LARGE SCALE GENOMIC DNA]</scope>
    <source>
        <strain evidence="7 8">PL171</strain>
    </source>
</reference>
<evidence type="ECO:0000313" key="7">
    <source>
        <dbReference type="EMBL" id="ORZ37870.1"/>
    </source>
</evidence>
<protein>
    <recommendedName>
        <fullName evidence="6">LIM zinc-binding domain-containing protein</fullName>
    </recommendedName>
</protein>
<dbReference type="OrthoDB" id="1112565at2759"/>
<evidence type="ECO:0000313" key="8">
    <source>
        <dbReference type="Proteomes" id="UP000193411"/>
    </source>
</evidence>
<name>A0A1Y2HTE7_9FUNG</name>
<dbReference type="PROSITE" id="PS50023">
    <property type="entry name" value="LIM_DOMAIN_2"/>
    <property type="match status" value="1"/>
</dbReference>